<protein>
    <submittedName>
        <fullName evidence="1">Uncharacterized protein</fullName>
    </submittedName>
</protein>
<name>A0A2I1HMY3_9GLOM</name>
<evidence type="ECO:0000313" key="1">
    <source>
        <dbReference type="EMBL" id="PKY60173.1"/>
    </source>
</evidence>
<gene>
    <name evidence="1" type="ORF">RhiirA4_483570</name>
</gene>
<keyword evidence="2" id="KW-1185">Reference proteome</keyword>
<comment type="caution">
    <text evidence="1">The sequence shown here is derived from an EMBL/GenBank/DDBJ whole genome shotgun (WGS) entry which is preliminary data.</text>
</comment>
<dbReference type="GO" id="GO:0007166">
    <property type="term" value="P:cell surface receptor signaling pathway"/>
    <property type="evidence" value="ECO:0007669"/>
    <property type="project" value="InterPro"/>
</dbReference>
<dbReference type="InterPro" id="IPR036537">
    <property type="entry name" value="Adaptor_Cbl_N_dom_sf"/>
</dbReference>
<dbReference type="VEuPathDB" id="FungiDB:RhiirFUN_018946"/>
<accession>A0A2I1HMY3</accession>
<dbReference type="Proteomes" id="UP000234323">
    <property type="component" value="Unassembled WGS sequence"/>
</dbReference>
<sequence length="206" mass="23809">MVNVHDTLSATPEILNGTIEVTKSVVDLGSKLDIAKGALQVVGNAADSITPFIPLIGLATTIINEVISIYQQAEYNKKIISALYDRTKLAEYAVDTLQRRKKFYESNFKRQDWYDAFNRFVDVLKDIRNFAKEISTIRGYQKYLKSYSIKDKFEELSVKYDTVMKDLNFTLAVSNEEQRRYDNECLMDDVAEMKEFLQNIDVERDQ</sequence>
<dbReference type="Gene3D" id="1.20.930.20">
    <property type="entry name" value="Adaptor protein Cbl, N-terminal domain"/>
    <property type="match status" value="1"/>
</dbReference>
<reference evidence="1 2" key="1">
    <citation type="submission" date="2015-10" db="EMBL/GenBank/DDBJ databases">
        <title>Genome analyses suggest a sexual origin of heterokaryosis in a supposedly ancient asexual fungus.</title>
        <authorList>
            <person name="Ropars J."/>
            <person name="Sedzielewska K."/>
            <person name="Noel J."/>
            <person name="Charron P."/>
            <person name="Farinelli L."/>
            <person name="Marton T."/>
            <person name="Kruger M."/>
            <person name="Pelin A."/>
            <person name="Brachmann A."/>
            <person name="Corradi N."/>
        </authorList>
    </citation>
    <scope>NUCLEOTIDE SEQUENCE [LARGE SCALE GENOMIC DNA]</scope>
    <source>
        <strain evidence="1 2">A4</strain>
    </source>
</reference>
<dbReference type="AlphaFoldDB" id="A0A2I1HMY3"/>
<evidence type="ECO:0000313" key="2">
    <source>
        <dbReference type="Proteomes" id="UP000234323"/>
    </source>
</evidence>
<proteinExistence type="predicted"/>
<dbReference type="CDD" id="cd21037">
    <property type="entry name" value="MLKL_NTD"/>
    <property type="match status" value="1"/>
</dbReference>
<dbReference type="EMBL" id="LLXI01004032">
    <property type="protein sequence ID" value="PKY60173.1"/>
    <property type="molecule type" value="Genomic_DNA"/>
</dbReference>
<organism evidence="1 2">
    <name type="scientific">Rhizophagus irregularis</name>
    <dbReference type="NCBI Taxonomy" id="588596"/>
    <lineage>
        <taxon>Eukaryota</taxon>
        <taxon>Fungi</taxon>
        <taxon>Fungi incertae sedis</taxon>
        <taxon>Mucoromycota</taxon>
        <taxon>Glomeromycotina</taxon>
        <taxon>Glomeromycetes</taxon>
        <taxon>Glomerales</taxon>
        <taxon>Glomeraceae</taxon>
        <taxon>Rhizophagus</taxon>
    </lineage>
</organism>
<dbReference type="InterPro" id="IPR059179">
    <property type="entry name" value="MLKL-like_MCAfunc"/>
</dbReference>
<dbReference type="VEuPathDB" id="FungiDB:FUN_020035"/>